<dbReference type="EMBL" id="JAQAGZ010000013">
    <property type="protein sequence ID" value="MCZ8514679.1"/>
    <property type="molecule type" value="Genomic_DNA"/>
</dbReference>
<dbReference type="Pfam" id="PF08241">
    <property type="entry name" value="Methyltransf_11"/>
    <property type="match status" value="1"/>
</dbReference>
<keyword evidence="6" id="KW-1185">Reference proteome</keyword>
<comment type="caution">
    <text evidence="5">The sequence shown here is derived from an EMBL/GenBank/DDBJ whole genome shotgun (WGS) entry which is preliminary data.</text>
</comment>
<dbReference type="PANTHER" id="PTHR44942">
    <property type="entry name" value="METHYLTRANSF_11 DOMAIN-CONTAINING PROTEIN"/>
    <property type="match status" value="1"/>
</dbReference>
<evidence type="ECO:0000256" key="2">
    <source>
        <dbReference type="ARBA" id="ARBA00022603"/>
    </source>
</evidence>
<keyword evidence="3" id="KW-0808">Transferase</keyword>
<sequence>MDLKEQVKLQFGKNAHNYVGSTHHAEGEDLLLLSEWAKTEQATRALDIATGSGHAALTLAPWVAELTAFDLTPQMLETARKFLQDKGYPGVRFVPGDAERMPFGEASFELVACRIAAHHFPDPASFVKEAARVLAPDGCFLLLDNIAPEADEMDRLYNEVEKLRDPSHARAWKKTEWIRMTENAGLRLEQLIQSRKTFLFKPWCARMSLPDTERRSLEALILGQSEEMKRRLGVTVEAGRLIGFQGDYMMLKARKVG</sequence>
<name>A0ABT4QCU4_9BACL</name>
<evidence type="ECO:0000313" key="6">
    <source>
        <dbReference type="Proteomes" id="UP001527882"/>
    </source>
</evidence>
<protein>
    <submittedName>
        <fullName evidence="5">Class I SAM-dependent methyltransferase</fullName>
    </submittedName>
</protein>
<keyword evidence="2 5" id="KW-0489">Methyltransferase</keyword>
<dbReference type="PANTHER" id="PTHR44942:SF4">
    <property type="entry name" value="METHYLTRANSFERASE TYPE 11 DOMAIN-CONTAINING PROTEIN"/>
    <property type="match status" value="1"/>
</dbReference>
<dbReference type="Gene3D" id="3.40.50.150">
    <property type="entry name" value="Vaccinia Virus protein VP39"/>
    <property type="match status" value="1"/>
</dbReference>
<gene>
    <name evidence="5" type="ORF">O9H85_20065</name>
</gene>
<dbReference type="GO" id="GO:0032259">
    <property type="term" value="P:methylation"/>
    <property type="evidence" value="ECO:0007669"/>
    <property type="project" value="UniProtKB-KW"/>
</dbReference>
<evidence type="ECO:0000256" key="3">
    <source>
        <dbReference type="ARBA" id="ARBA00022679"/>
    </source>
</evidence>
<dbReference type="SUPFAM" id="SSF53335">
    <property type="entry name" value="S-adenosyl-L-methionine-dependent methyltransferases"/>
    <property type="match status" value="1"/>
</dbReference>
<reference evidence="5 6" key="1">
    <citation type="submission" date="2022-12" db="EMBL/GenBank/DDBJ databases">
        <title>Draft genome sequence of Paenibacillus sp. dW9.</title>
        <authorList>
            <person name="Choi E.-W."/>
            <person name="Kim D.-U."/>
        </authorList>
    </citation>
    <scope>NUCLEOTIDE SEQUENCE [LARGE SCALE GENOMIC DNA]</scope>
    <source>
        <strain evidence="6">dW9</strain>
    </source>
</reference>
<accession>A0ABT4QCU4</accession>
<comment type="similarity">
    <text evidence="1">Belongs to the methyltransferase superfamily.</text>
</comment>
<evidence type="ECO:0000313" key="5">
    <source>
        <dbReference type="EMBL" id="MCZ8514679.1"/>
    </source>
</evidence>
<feature type="domain" description="Methyltransferase type 11" evidence="4">
    <location>
        <begin position="46"/>
        <end position="141"/>
    </location>
</feature>
<dbReference type="InterPro" id="IPR013216">
    <property type="entry name" value="Methyltransf_11"/>
</dbReference>
<dbReference type="RefSeq" id="WP_269883202.1">
    <property type="nucleotide sequence ID" value="NZ_JAQAGZ010000013.1"/>
</dbReference>
<dbReference type="GO" id="GO:0008168">
    <property type="term" value="F:methyltransferase activity"/>
    <property type="evidence" value="ECO:0007669"/>
    <property type="project" value="UniProtKB-KW"/>
</dbReference>
<proteinExistence type="inferred from homology"/>
<dbReference type="InterPro" id="IPR051052">
    <property type="entry name" value="Diverse_substrate_MTase"/>
</dbReference>
<dbReference type="Proteomes" id="UP001527882">
    <property type="component" value="Unassembled WGS sequence"/>
</dbReference>
<organism evidence="5 6">
    <name type="scientific">Paenibacillus gyeongsangnamensis</name>
    <dbReference type="NCBI Taxonomy" id="3388067"/>
    <lineage>
        <taxon>Bacteria</taxon>
        <taxon>Bacillati</taxon>
        <taxon>Bacillota</taxon>
        <taxon>Bacilli</taxon>
        <taxon>Bacillales</taxon>
        <taxon>Paenibacillaceae</taxon>
        <taxon>Paenibacillus</taxon>
    </lineage>
</organism>
<evidence type="ECO:0000259" key="4">
    <source>
        <dbReference type="Pfam" id="PF08241"/>
    </source>
</evidence>
<dbReference type="CDD" id="cd02440">
    <property type="entry name" value="AdoMet_MTases"/>
    <property type="match status" value="1"/>
</dbReference>
<dbReference type="InterPro" id="IPR029063">
    <property type="entry name" value="SAM-dependent_MTases_sf"/>
</dbReference>
<evidence type="ECO:0000256" key="1">
    <source>
        <dbReference type="ARBA" id="ARBA00008361"/>
    </source>
</evidence>